<gene>
    <name evidence="1" type="ORF">OP10G_1168</name>
</gene>
<dbReference type="STRING" id="661478.OP10G_1168"/>
<proteinExistence type="predicted"/>
<keyword evidence="2" id="KW-1185">Reference proteome</keyword>
<evidence type="ECO:0008006" key="3">
    <source>
        <dbReference type="Google" id="ProtNLM"/>
    </source>
</evidence>
<dbReference type="SUPFAM" id="SSF110296">
    <property type="entry name" value="Oligoxyloglucan reducing end-specific cellobiohydrolase"/>
    <property type="match status" value="2"/>
</dbReference>
<dbReference type="CDD" id="cd15482">
    <property type="entry name" value="Sialidase_non-viral"/>
    <property type="match status" value="1"/>
</dbReference>
<dbReference type="PANTHER" id="PTHR43739:SF5">
    <property type="entry name" value="EXO-ALPHA-SIALIDASE"/>
    <property type="match status" value="1"/>
</dbReference>
<dbReference type="KEGG" id="fgi:OP10G_1168"/>
<protein>
    <recommendedName>
        <fullName evidence="3">Glycosyl hydrolase</fullName>
    </recommendedName>
</protein>
<dbReference type="InterPro" id="IPR015943">
    <property type="entry name" value="WD40/YVTN_repeat-like_dom_sf"/>
</dbReference>
<accession>A0A068NM41</accession>
<dbReference type="eggNOG" id="COG3170">
    <property type="taxonomic scope" value="Bacteria"/>
</dbReference>
<organism evidence="1 2">
    <name type="scientific">Fimbriimonas ginsengisoli Gsoil 348</name>
    <dbReference type="NCBI Taxonomy" id="661478"/>
    <lineage>
        <taxon>Bacteria</taxon>
        <taxon>Bacillati</taxon>
        <taxon>Armatimonadota</taxon>
        <taxon>Fimbriimonadia</taxon>
        <taxon>Fimbriimonadales</taxon>
        <taxon>Fimbriimonadaceae</taxon>
        <taxon>Fimbriimonas</taxon>
    </lineage>
</organism>
<dbReference type="GO" id="GO:0010411">
    <property type="term" value="P:xyloglucan metabolic process"/>
    <property type="evidence" value="ECO:0007669"/>
    <property type="project" value="TreeGrafter"/>
</dbReference>
<dbReference type="Proteomes" id="UP000027982">
    <property type="component" value="Chromosome"/>
</dbReference>
<evidence type="ECO:0000313" key="2">
    <source>
        <dbReference type="Proteomes" id="UP000027982"/>
    </source>
</evidence>
<evidence type="ECO:0000313" key="1">
    <source>
        <dbReference type="EMBL" id="AIE84536.1"/>
    </source>
</evidence>
<dbReference type="InterPro" id="IPR052025">
    <property type="entry name" value="Xyloglucanase_GH74"/>
</dbReference>
<dbReference type="HOGENOM" id="CLU_282250_0_0_0"/>
<dbReference type="Gene3D" id="2.130.10.10">
    <property type="entry name" value="YVTN repeat-like/Quinoprotein amine dehydrogenase"/>
    <property type="match status" value="3"/>
</dbReference>
<reference evidence="1 2" key="1">
    <citation type="journal article" date="2014" name="PLoS ONE">
        <title>The first complete genome sequence of the class fimbriimonadia in the phylum armatimonadetes.</title>
        <authorList>
            <person name="Hu Z.Y."/>
            <person name="Wang Y.Z."/>
            <person name="Im W.T."/>
            <person name="Wang S.Y."/>
            <person name="Zhao G.P."/>
            <person name="Zheng H.J."/>
            <person name="Quan Z.X."/>
        </authorList>
    </citation>
    <scope>NUCLEOTIDE SEQUENCE [LARGE SCALE GENOMIC DNA]</scope>
    <source>
        <strain evidence="1">Gsoil 348</strain>
    </source>
</reference>
<dbReference type="AlphaFoldDB" id="A0A068NM41"/>
<dbReference type="eggNOG" id="COG4447">
    <property type="taxonomic scope" value="Bacteria"/>
</dbReference>
<sequence length="1107" mass="111044">MASAGGGVWKSTDGGANWVAKGDKFASLAVACLAMDPKNPGILYAGTGEGYYNSDAQRGVGIYKSTDGGENWSLIQGSTSMGDVNKIAISPSNSSVMLASTQSYSKGGIWRSTDAGASWTRVRAGETGFTVAFIAGEPSKAVASNLYLENGVYYLSALYSTDSGATWNASAGPLNKVVQDRVELAPAPSDSSLVYAMMSDGKAYKSTNGGASYSVVTTGGKTDSNWYADGIWVDPTDPNFIVASGTYVYKSTNGGQSFTRISNGYIQTENVHPDDHLIVAIPGYSASNRVVYVCSDGGVYRATNIATASVNGGWARLDKTARVTQYYSVAGDGPTGFIVGGTQDNGTLSLYPGSDAATLTYGGDGGYVAVDPTNPQYNYGEYIFLQIYRNTTAGNPGSSNEMISGLTDAGGNANFIAPFILDPNRPQVLLAGGISLWRCANAKAAGPTWSAIKSPISNSVPISAIAVAPGNSDLIWVGYNDGRLYKTSNGTAASPTWTAVDDNSAANPLPNRYITRILVDPDNANKAYVALGGYTISNLWVTANAGSTWTVRSGNLPQAPIRAIARKPGSPDTLYVGTEVGIFSSADGGGTWSTTSDAPSNVAIDDLQYLNNSTTLVAASHGRGLWVLKTAESALKSLTLDKTTVVGGQSATATVTSSKAAPAGGLSVALSSADAAVTVPASVTIAAGATTATFTVNTKSVTANKTVRLTAAAGGGSVFADLAVLSSPLSGITVAPAEVGAGYIATGTVTLGSPAPAGGSAVSLKSSGAAATVDATVTVPAGATKATFPVRAQNVSVATNVTITATLGTGSATAPLKVFPVQLSTVTVSPGAIPGGVVAGAPSLTATLSAKVPTEVKVTLSSNNAAVASVPATITIPANTLSASATVTTKPVTVNTSVTFTAMAGSSTKTASLIVTAPTLTTLALSKPSVTGGSGEELKATVTLSGPAPSAGVTVALKSSNSVIATPVNVKVLAGATSAVATLTHTRVSATTSVTITATLGANSRTAIEMVNTYTLKSVAMNPTSVVGGSSAVGTVTLPANAPAGGIVVTLSSSSTVVKVPVSVTVPAGASTATFTATTKVVTAATTVTLTAKVGSSTQTATLTVKH</sequence>
<dbReference type="PANTHER" id="PTHR43739">
    <property type="entry name" value="XYLOGLUCANASE (EUROFUNG)"/>
    <property type="match status" value="1"/>
</dbReference>
<name>A0A068NM41_FIMGI</name>
<dbReference type="EMBL" id="CP007139">
    <property type="protein sequence ID" value="AIE84536.1"/>
    <property type="molecule type" value="Genomic_DNA"/>
</dbReference>